<sequence>MCTNIGFIEVFDKTGAELSERIIKELMDLKININDMRGQSYDNGSNMRGKQNGVQKRILNINPRAFYVPCNSHSLNLVINDAAKCNVDAISFFGIVQKLYVFFSASTDRWKVLLQFLPKLTLKRVCDTRWESRIDAIRPIRHQFGEIYDALLHIKEDLNLTGSHGLQTKSDACDLLKNICDFKFISSVIVWYDILSAVNPISKQLQSIHYDIQMVLKSVSSIVKFLKEYRQNGFPKVKIAAKEIALLIEIPGQFPEEYQIRKRQKKTHFSYENRDETPLHNPEKKFEVEFFHAIMDTAINSLRERFNLLKNWEHETLLNHCKDLAILLSAKETSDINAVEQFEELKIFCQLTEPNSSPNKNLELIYNKKLQEIYPNITISLRIVLTIPVTVASAKRSFSKLKPIKNHLRSTMSNERLTGLALLSIESDLAQELDLEDIVQDFASKKARKVNF</sequence>
<dbReference type="InterPro" id="IPR012337">
    <property type="entry name" value="RNaseH-like_sf"/>
</dbReference>
<dbReference type="SUPFAM" id="SSF53098">
    <property type="entry name" value="Ribonuclease H-like"/>
    <property type="match status" value="1"/>
</dbReference>
<dbReference type="PANTHER" id="PTHR45749:SF35">
    <property type="entry name" value="AC-LIKE TRANSPOSASE-RELATED"/>
    <property type="match status" value="1"/>
</dbReference>
<dbReference type="OrthoDB" id="6604867at2759"/>
<dbReference type="Pfam" id="PF05699">
    <property type="entry name" value="Dimer_Tnp_hAT"/>
    <property type="match status" value="1"/>
</dbReference>
<protein>
    <submittedName>
        <fullName evidence="3">Zinc finger MYM-type protein 1-like</fullName>
    </submittedName>
</protein>
<evidence type="ECO:0000313" key="2">
    <source>
        <dbReference type="Proteomes" id="UP000694846"/>
    </source>
</evidence>
<dbReference type="AlphaFoldDB" id="A0A8B8GCG0"/>
<dbReference type="GO" id="GO:0046983">
    <property type="term" value="F:protein dimerization activity"/>
    <property type="evidence" value="ECO:0007669"/>
    <property type="project" value="InterPro"/>
</dbReference>
<gene>
    <name evidence="3" type="primary">LOC112691012</name>
</gene>
<dbReference type="InterPro" id="IPR008906">
    <property type="entry name" value="HATC_C_dom"/>
</dbReference>
<feature type="domain" description="HAT C-terminal dimerisation" evidence="1">
    <location>
        <begin position="364"/>
        <end position="429"/>
    </location>
</feature>
<evidence type="ECO:0000259" key="1">
    <source>
        <dbReference type="Pfam" id="PF05699"/>
    </source>
</evidence>
<dbReference type="GeneID" id="112691012"/>
<dbReference type="PANTHER" id="PTHR45749">
    <property type="match status" value="1"/>
</dbReference>
<name>A0A8B8GCG0_9HEMI</name>
<proteinExistence type="predicted"/>
<keyword evidence="2" id="KW-1185">Reference proteome</keyword>
<organism evidence="2 3">
    <name type="scientific">Sipha flava</name>
    <name type="common">yellow sugarcane aphid</name>
    <dbReference type="NCBI Taxonomy" id="143950"/>
    <lineage>
        <taxon>Eukaryota</taxon>
        <taxon>Metazoa</taxon>
        <taxon>Ecdysozoa</taxon>
        <taxon>Arthropoda</taxon>
        <taxon>Hexapoda</taxon>
        <taxon>Insecta</taxon>
        <taxon>Pterygota</taxon>
        <taxon>Neoptera</taxon>
        <taxon>Paraneoptera</taxon>
        <taxon>Hemiptera</taxon>
        <taxon>Sternorrhyncha</taxon>
        <taxon>Aphidomorpha</taxon>
        <taxon>Aphidoidea</taxon>
        <taxon>Aphididae</taxon>
        <taxon>Sipha</taxon>
    </lineage>
</organism>
<evidence type="ECO:0000313" key="3">
    <source>
        <dbReference type="RefSeq" id="XP_025420909.1"/>
    </source>
</evidence>
<dbReference type="Proteomes" id="UP000694846">
    <property type="component" value="Unplaced"/>
</dbReference>
<accession>A0A8B8GCG0</accession>
<dbReference type="RefSeq" id="XP_025420909.1">
    <property type="nucleotide sequence ID" value="XM_025565124.1"/>
</dbReference>
<reference evidence="3" key="1">
    <citation type="submission" date="2025-08" db="UniProtKB">
        <authorList>
            <consortium name="RefSeq"/>
        </authorList>
    </citation>
    <scope>IDENTIFICATION</scope>
    <source>
        <tissue evidence="3">Whole body</tissue>
    </source>
</reference>